<reference evidence="2 3" key="1">
    <citation type="journal article" date="2013" name="Front. Microbiol.">
        <title>The genome of Nitrospina gracilis illuminates the metabolism and evolution of the major marine nitrite oxidizer.</title>
        <authorList>
            <person name="Luecker S."/>
            <person name="Nowka B."/>
            <person name="Rattei T."/>
            <person name="Spieck E."/>
            <person name="and Daims H."/>
        </authorList>
    </citation>
    <scope>NUCLEOTIDE SEQUENCE [LARGE SCALE GENOMIC DNA]</scope>
    <source>
        <strain evidence="2 3">3/211</strain>
    </source>
</reference>
<dbReference type="Gene3D" id="1.10.3680.10">
    <property type="entry name" value="TerB-like"/>
    <property type="match status" value="2"/>
</dbReference>
<comment type="caution">
    <text evidence="2">The sequence shown here is derived from an EMBL/GenBank/DDBJ whole genome shotgun (WGS) entry which is preliminary data.</text>
</comment>
<sequence>MATVKNMTLLKTLAAIAWADGEMSESEKNILKRFYRKFHLTDKEMNSLKPYLLSPVSKEEQDRLLVKLSHEFGSGQERERVVKVMEEMASADKKLKDEERELLVTFAKHLKKSSITKRTVGKIRNFFESTIFQPAYEKNPELHQYFRNQILKSIELKSNGSLKKGRIPDDDLYFICLLGTLLASVAHVDEDFREEEKKALKAELKKRFEFTPKELDLLLVVVSEQAERGYDFDEVTREFNKLYSYNDRVATVDCFFAVAAADGTISHEESEEIRRITKALRIPHSAFKASKVRALDQLRGR</sequence>
<name>M1Z3Z2_NITG3</name>
<dbReference type="Proteomes" id="UP000011704">
    <property type="component" value="Unassembled WGS sequence"/>
</dbReference>
<proteinExistence type="predicted"/>
<dbReference type="EMBL" id="CAQJ01000108">
    <property type="protein sequence ID" value="CCQ92190.1"/>
    <property type="molecule type" value="Genomic_DNA"/>
</dbReference>
<dbReference type="HOGENOM" id="CLU_923658_0_0_0"/>
<dbReference type="InParanoid" id="M1Z3Z2"/>
<gene>
    <name evidence="2" type="ORF">NITGR_980065</name>
</gene>
<organism evidence="2 3">
    <name type="scientific">Nitrospina gracilis (strain 3/211)</name>
    <dbReference type="NCBI Taxonomy" id="1266370"/>
    <lineage>
        <taxon>Bacteria</taxon>
        <taxon>Pseudomonadati</taxon>
        <taxon>Nitrospinota/Tectimicrobiota group</taxon>
        <taxon>Nitrospinota</taxon>
        <taxon>Nitrospinia</taxon>
        <taxon>Nitrospinales</taxon>
        <taxon>Nitrospinaceae</taxon>
        <taxon>Nitrospina</taxon>
    </lineage>
</organism>
<dbReference type="InterPro" id="IPR029024">
    <property type="entry name" value="TerB-like"/>
</dbReference>
<feature type="domain" description="Co-chaperone DjlA N-terminal" evidence="1">
    <location>
        <begin position="180"/>
        <end position="289"/>
    </location>
</feature>
<protein>
    <recommendedName>
        <fullName evidence="1">Co-chaperone DjlA N-terminal domain-containing protein</fullName>
    </recommendedName>
</protein>
<dbReference type="SUPFAM" id="SSF158682">
    <property type="entry name" value="TerB-like"/>
    <property type="match status" value="2"/>
</dbReference>
<dbReference type="AlphaFoldDB" id="M1Z3Z2"/>
<evidence type="ECO:0000313" key="3">
    <source>
        <dbReference type="Proteomes" id="UP000011704"/>
    </source>
</evidence>
<evidence type="ECO:0000259" key="1">
    <source>
        <dbReference type="Pfam" id="PF05099"/>
    </source>
</evidence>
<dbReference type="OrthoDB" id="668709at2"/>
<keyword evidence="3" id="KW-1185">Reference proteome</keyword>
<evidence type="ECO:0000313" key="2">
    <source>
        <dbReference type="EMBL" id="CCQ92190.1"/>
    </source>
</evidence>
<dbReference type="InterPro" id="IPR007791">
    <property type="entry name" value="DjlA_N"/>
</dbReference>
<accession>M1Z3Z2</accession>
<dbReference type="CDD" id="cd07177">
    <property type="entry name" value="terB_like"/>
    <property type="match status" value="1"/>
</dbReference>
<dbReference type="Pfam" id="PF05099">
    <property type="entry name" value="TerB"/>
    <property type="match status" value="1"/>
</dbReference>
<dbReference type="STRING" id="1266370.NITGR_980065"/>
<dbReference type="RefSeq" id="WP_005011832.1">
    <property type="nucleotide sequence ID" value="NZ_HG422173.1"/>
</dbReference>